<name>A0AAD7GZM9_9AGAR</name>
<accession>A0AAD7GZM9</accession>
<sequence length="171" mass="18415">MRRSGDFLRRRVNELSHTIFAMVEVADARLDDNNGNDDGDISSVSQASHDVLSASHVATYLRHTTSYLLYRCPGLLRPGRFSAPSTTLVDTFPICSLGAFGVSTTPFTKSNFSSSHGYGLPHGHGRASTSSSSVLARLGRGVEGEGQGTERKRWAVGRCCCCSGSRVLTPF</sequence>
<keyword evidence="2" id="KW-1185">Reference proteome</keyword>
<evidence type="ECO:0000313" key="2">
    <source>
        <dbReference type="Proteomes" id="UP001215598"/>
    </source>
</evidence>
<organism evidence="1 2">
    <name type="scientific">Mycena metata</name>
    <dbReference type="NCBI Taxonomy" id="1033252"/>
    <lineage>
        <taxon>Eukaryota</taxon>
        <taxon>Fungi</taxon>
        <taxon>Dikarya</taxon>
        <taxon>Basidiomycota</taxon>
        <taxon>Agaricomycotina</taxon>
        <taxon>Agaricomycetes</taxon>
        <taxon>Agaricomycetidae</taxon>
        <taxon>Agaricales</taxon>
        <taxon>Marasmiineae</taxon>
        <taxon>Mycenaceae</taxon>
        <taxon>Mycena</taxon>
    </lineage>
</organism>
<dbReference type="Proteomes" id="UP001215598">
    <property type="component" value="Unassembled WGS sequence"/>
</dbReference>
<evidence type="ECO:0000313" key="1">
    <source>
        <dbReference type="EMBL" id="KAJ7708581.1"/>
    </source>
</evidence>
<gene>
    <name evidence="1" type="ORF">B0H16DRAFT_659746</name>
</gene>
<dbReference type="EMBL" id="JARKIB010000430">
    <property type="protein sequence ID" value="KAJ7708581.1"/>
    <property type="molecule type" value="Genomic_DNA"/>
</dbReference>
<proteinExistence type="predicted"/>
<reference evidence="1" key="1">
    <citation type="submission" date="2023-03" db="EMBL/GenBank/DDBJ databases">
        <title>Massive genome expansion in bonnet fungi (Mycena s.s.) driven by repeated elements and novel gene families across ecological guilds.</title>
        <authorList>
            <consortium name="Lawrence Berkeley National Laboratory"/>
            <person name="Harder C.B."/>
            <person name="Miyauchi S."/>
            <person name="Viragh M."/>
            <person name="Kuo A."/>
            <person name="Thoen E."/>
            <person name="Andreopoulos B."/>
            <person name="Lu D."/>
            <person name="Skrede I."/>
            <person name="Drula E."/>
            <person name="Henrissat B."/>
            <person name="Morin E."/>
            <person name="Kohler A."/>
            <person name="Barry K."/>
            <person name="LaButti K."/>
            <person name="Morin E."/>
            <person name="Salamov A."/>
            <person name="Lipzen A."/>
            <person name="Mereny Z."/>
            <person name="Hegedus B."/>
            <person name="Baldrian P."/>
            <person name="Stursova M."/>
            <person name="Weitz H."/>
            <person name="Taylor A."/>
            <person name="Grigoriev I.V."/>
            <person name="Nagy L.G."/>
            <person name="Martin F."/>
            <person name="Kauserud H."/>
        </authorList>
    </citation>
    <scope>NUCLEOTIDE SEQUENCE</scope>
    <source>
        <strain evidence="1">CBHHK182m</strain>
    </source>
</reference>
<protein>
    <submittedName>
        <fullName evidence="1">Uncharacterized protein</fullName>
    </submittedName>
</protein>
<comment type="caution">
    <text evidence="1">The sequence shown here is derived from an EMBL/GenBank/DDBJ whole genome shotgun (WGS) entry which is preliminary data.</text>
</comment>
<dbReference type="AlphaFoldDB" id="A0AAD7GZM9"/>